<evidence type="ECO:0000313" key="1">
    <source>
        <dbReference type="EMBL" id="CAD8131367.1"/>
    </source>
</evidence>
<dbReference type="Proteomes" id="UP000692954">
    <property type="component" value="Unassembled WGS sequence"/>
</dbReference>
<protein>
    <submittedName>
        <fullName evidence="1">Uncharacterized protein</fullName>
    </submittedName>
</protein>
<name>A0A8S1RVL1_9CILI</name>
<comment type="caution">
    <text evidence="1">The sequence shown here is derived from an EMBL/GenBank/DDBJ whole genome shotgun (WGS) entry which is preliminary data.</text>
</comment>
<accession>A0A8S1RVL1</accession>
<proteinExistence type="predicted"/>
<keyword evidence="2" id="KW-1185">Reference proteome</keyword>
<reference evidence="1" key="1">
    <citation type="submission" date="2021-01" db="EMBL/GenBank/DDBJ databases">
        <authorList>
            <consortium name="Genoscope - CEA"/>
            <person name="William W."/>
        </authorList>
    </citation>
    <scope>NUCLEOTIDE SEQUENCE</scope>
</reference>
<evidence type="ECO:0000313" key="2">
    <source>
        <dbReference type="Proteomes" id="UP000692954"/>
    </source>
</evidence>
<organism evidence="1 2">
    <name type="scientific">Paramecium sonneborni</name>
    <dbReference type="NCBI Taxonomy" id="65129"/>
    <lineage>
        <taxon>Eukaryota</taxon>
        <taxon>Sar</taxon>
        <taxon>Alveolata</taxon>
        <taxon>Ciliophora</taxon>
        <taxon>Intramacronucleata</taxon>
        <taxon>Oligohymenophorea</taxon>
        <taxon>Peniculida</taxon>
        <taxon>Parameciidae</taxon>
        <taxon>Paramecium</taxon>
    </lineage>
</organism>
<dbReference type="EMBL" id="CAJJDN010000516">
    <property type="protein sequence ID" value="CAD8131367.1"/>
    <property type="molecule type" value="Genomic_DNA"/>
</dbReference>
<gene>
    <name evidence="1" type="ORF">PSON_ATCC_30995.1.T5160001</name>
</gene>
<dbReference type="AlphaFoldDB" id="A0A8S1RVL1"/>
<sequence>MDELIHIFLIKNQMKQNSLSISEDLEYVKGDLAKVQIVNLMIITLKIKVIFVSY</sequence>